<keyword evidence="3" id="KW-1185">Reference proteome</keyword>
<reference evidence="3" key="1">
    <citation type="journal article" date="2019" name="Int. J. Syst. Evol. Microbiol.">
        <title>The Global Catalogue of Microorganisms (GCM) 10K type strain sequencing project: providing services to taxonomists for standard genome sequencing and annotation.</title>
        <authorList>
            <consortium name="The Broad Institute Genomics Platform"/>
            <consortium name="The Broad Institute Genome Sequencing Center for Infectious Disease"/>
            <person name="Wu L."/>
            <person name="Ma J."/>
        </authorList>
    </citation>
    <scope>NUCLEOTIDE SEQUENCE [LARGE SCALE GENOMIC DNA]</scope>
    <source>
        <strain evidence="3">JCM 1365</strain>
    </source>
</reference>
<evidence type="ECO:0000256" key="1">
    <source>
        <dbReference type="SAM" id="MobiDB-lite"/>
    </source>
</evidence>
<name>A0ABQ2HT56_9MICO</name>
<dbReference type="EMBL" id="BMNZ01000002">
    <property type="protein sequence ID" value="GGM89240.1"/>
    <property type="molecule type" value="Genomic_DNA"/>
</dbReference>
<sequence>MGFTSGLRQECGVGGTTLVPPTPLRVPQHPALLRSPATGMNLTDFTQEASGK</sequence>
<feature type="region of interest" description="Disordered" evidence="1">
    <location>
        <begin position="1"/>
        <end position="52"/>
    </location>
</feature>
<evidence type="ECO:0000313" key="2">
    <source>
        <dbReference type="EMBL" id="GGM89240.1"/>
    </source>
</evidence>
<comment type="caution">
    <text evidence="2">The sequence shown here is derived from an EMBL/GenBank/DDBJ whole genome shotgun (WGS) entry which is preliminary data.</text>
</comment>
<gene>
    <name evidence="2" type="ORF">GCM10009721_13050</name>
</gene>
<evidence type="ECO:0000313" key="3">
    <source>
        <dbReference type="Proteomes" id="UP000623461"/>
    </source>
</evidence>
<protein>
    <submittedName>
        <fullName evidence="2">Uncharacterized protein</fullName>
    </submittedName>
</protein>
<proteinExistence type="predicted"/>
<feature type="compositionally biased region" description="Polar residues" evidence="1">
    <location>
        <begin position="38"/>
        <end position="52"/>
    </location>
</feature>
<dbReference type="Proteomes" id="UP000623461">
    <property type="component" value="Unassembled WGS sequence"/>
</dbReference>
<organism evidence="2 3">
    <name type="scientific">Terrabacter tumescens</name>
    <dbReference type="NCBI Taxonomy" id="60443"/>
    <lineage>
        <taxon>Bacteria</taxon>
        <taxon>Bacillati</taxon>
        <taxon>Actinomycetota</taxon>
        <taxon>Actinomycetes</taxon>
        <taxon>Micrococcales</taxon>
        <taxon>Intrasporangiaceae</taxon>
        <taxon>Terrabacter</taxon>
    </lineage>
</organism>
<accession>A0ABQ2HT56</accession>